<dbReference type="Proteomes" id="UP001148838">
    <property type="component" value="Unassembled WGS sequence"/>
</dbReference>
<feature type="transmembrane region" description="Helical" evidence="1">
    <location>
        <begin position="59"/>
        <end position="79"/>
    </location>
</feature>
<name>A0ABQ8SFH3_PERAM</name>
<keyword evidence="3" id="KW-1185">Reference proteome</keyword>
<keyword evidence="1" id="KW-0472">Membrane</keyword>
<proteinExistence type="predicted"/>
<evidence type="ECO:0008006" key="4">
    <source>
        <dbReference type="Google" id="ProtNLM"/>
    </source>
</evidence>
<dbReference type="EMBL" id="JAJSOF020000029">
    <property type="protein sequence ID" value="KAJ4432619.1"/>
    <property type="molecule type" value="Genomic_DNA"/>
</dbReference>
<feature type="transmembrane region" description="Helical" evidence="1">
    <location>
        <begin position="191"/>
        <end position="210"/>
    </location>
</feature>
<comment type="caution">
    <text evidence="2">The sequence shown here is derived from an EMBL/GenBank/DDBJ whole genome shotgun (WGS) entry which is preliminary data.</text>
</comment>
<sequence>MGESRNAYRVLVGRPEGKIPLGRPKRRWENNIKMDLREAEFNRIIGKRLVLGLKRKARIALYLGIPATASTTLIILPLYDPNIKWWHILLSEITPSLLWMQYWLFKFTCEGLRKTADVVGDDLVEYITVHVSPRPDKISQYRHLWVKMSELTQDFGSSHGIMYGNYILIFFVSLVLYSYGALTFIYQEMNIVNSFLIGTTIGCIAVFYKFCSAAQNTTTKVLELKRQHVHIVVVPAITAMLELNFKDGWKMQQRNTYYGTRRSKMRSELLKKKIKREGVCAGDEKLESPEKKRPRELLIIVDDMNRCILRRKIQECYSVQKEVSTLKKLLKLAKEVQCFFSAISSNPPVINFSGFVEVNLSLCTSVKHVLVLQKKAIRIMAGVHKRTT</sequence>
<gene>
    <name evidence="2" type="ORF">ANN_21242</name>
</gene>
<reference evidence="2 3" key="1">
    <citation type="journal article" date="2022" name="Allergy">
        <title>Genome assembly and annotation of Periplaneta americana reveal a comprehensive cockroach allergen profile.</title>
        <authorList>
            <person name="Wang L."/>
            <person name="Xiong Q."/>
            <person name="Saelim N."/>
            <person name="Wang L."/>
            <person name="Nong W."/>
            <person name="Wan A.T."/>
            <person name="Shi M."/>
            <person name="Liu X."/>
            <person name="Cao Q."/>
            <person name="Hui J.H.L."/>
            <person name="Sookrung N."/>
            <person name="Leung T.F."/>
            <person name="Tungtrongchitr A."/>
            <person name="Tsui S.K.W."/>
        </authorList>
    </citation>
    <scope>NUCLEOTIDE SEQUENCE [LARGE SCALE GENOMIC DNA]</scope>
    <source>
        <strain evidence="2">PWHHKU_190912</strain>
    </source>
</reference>
<organism evidence="2 3">
    <name type="scientific">Periplaneta americana</name>
    <name type="common">American cockroach</name>
    <name type="synonym">Blatta americana</name>
    <dbReference type="NCBI Taxonomy" id="6978"/>
    <lineage>
        <taxon>Eukaryota</taxon>
        <taxon>Metazoa</taxon>
        <taxon>Ecdysozoa</taxon>
        <taxon>Arthropoda</taxon>
        <taxon>Hexapoda</taxon>
        <taxon>Insecta</taxon>
        <taxon>Pterygota</taxon>
        <taxon>Neoptera</taxon>
        <taxon>Polyneoptera</taxon>
        <taxon>Dictyoptera</taxon>
        <taxon>Blattodea</taxon>
        <taxon>Blattoidea</taxon>
        <taxon>Blattidae</taxon>
        <taxon>Blattinae</taxon>
        <taxon>Periplaneta</taxon>
    </lineage>
</organism>
<protein>
    <recommendedName>
        <fullName evidence="4">Odorant receptor</fullName>
    </recommendedName>
</protein>
<feature type="transmembrane region" description="Helical" evidence="1">
    <location>
        <begin position="85"/>
        <end position="105"/>
    </location>
</feature>
<evidence type="ECO:0000313" key="2">
    <source>
        <dbReference type="EMBL" id="KAJ4432619.1"/>
    </source>
</evidence>
<evidence type="ECO:0000256" key="1">
    <source>
        <dbReference type="SAM" id="Phobius"/>
    </source>
</evidence>
<accession>A0ABQ8SFH3</accession>
<feature type="transmembrane region" description="Helical" evidence="1">
    <location>
        <begin position="166"/>
        <end position="185"/>
    </location>
</feature>
<evidence type="ECO:0000313" key="3">
    <source>
        <dbReference type="Proteomes" id="UP001148838"/>
    </source>
</evidence>
<keyword evidence="1" id="KW-1133">Transmembrane helix</keyword>
<keyword evidence="1" id="KW-0812">Transmembrane</keyword>